<gene>
    <name evidence="5" type="ORF">SAMN04487965_0492</name>
</gene>
<reference evidence="6" key="1">
    <citation type="submission" date="2016-11" db="EMBL/GenBank/DDBJ databases">
        <authorList>
            <person name="Varghese N."/>
            <person name="Submissions S."/>
        </authorList>
    </citation>
    <scope>NUCLEOTIDE SEQUENCE [LARGE SCALE GENOMIC DNA]</scope>
    <source>
        <strain evidence="6">CGMCC 1.7063</strain>
    </source>
</reference>
<dbReference type="Gene3D" id="1.10.3360.10">
    <property type="entry name" value="VPA0735-like domain"/>
    <property type="match status" value="1"/>
</dbReference>
<protein>
    <submittedName>
        <fullName evidence="5">Uncharacterized conserved protein</fullName>
    </submittedName>
</protein>
<dbReference type="Proteomes" id="UP000184170">
    <property type="component" value="Unassembled WGS sequence"/>
</dbReference>
<dbReference type="Pfam" id="PF06742">
    <property type="entry name" value="DUF1214"/>
    <property type="match status" value="1"/>
</dbReference>
<evidence type="ECO:0000313" key="6">
    <source>
        <dbReference type="Proteomes" id="UP000184170"/>
    </source>
</evidence>
<dbReference type="STRING" id="494016.SAMN04487965_0492"/>
<dbReference type="Gene3D" id="2.60.40.1610">
    <property type="entry name" value="Domain of unknown function DUF1254"/>
    <property type="match status" value="1"/>
</dbReference>
<dbReference type="SUPFAM" id="SSF160935">
    <property type="entry name" value="VPA0735-like"/>
    <property type="match status" value="1"/>
</dbReference>
<dbReference type="InterPro" id="IPR010679">
    <property type="entry name" value="DUF1254"/>
</dbReference>
<dbReference type="Gene3D" id="2.60.120.600">
    <property type="entry name" value="Domain of unknown function DUF1214, C-terminal domain"/>
    <property type="match status" value="1"/>
</dbReference>
<sequence length="538" mass="59376">MFDYRKVTLWIAAAALPCLVAAQASPEVPAAIATPDKTETRIGTLEFRDGVPSVETTERVLDTLTFTRALEAFNNSFRGASAYAIRQGLHSIGAKDNDVVLFSELMDANSLFLTANADTVYYMAAVDLSKGPMVLEQPSMGLGTINDMWFNWVIDVGFPGPDRGEGGKYLLVPPEYEGSLPEGGYFIAQAKTNHLLYAARTYLVNNDPKPAVANIKKALKIYPYTPGGHGTSIATALEGKVRLGKNPPAPETRFIEASGKAFNTIPPSDFSFFEMVNANLQNEPAGSFDVELAGQLAAFDIVRGKPFKPDARTKKILSDAAAVGNATGRLLNWRWPLAHPDWAYYPNSMWGNMLWQGGAFFETPPPQFTRDGMFKPYPSTGARTLDSRTAFYFAYTLDSPGMIMRIPDVGSQYLMGFTDSDGQPFDGAKTYRVTLPKNIPAAKFWSLTAYDNQTRSMLATPQRYPRAGSQSYPTPAAKPSRDGSTTIYFSPQQPRDVDRGNWIQTTPGKGWFTILRLYSPLEPFFTKQWRAGEIELVR</sequence>
<evidence type="ECO:0000256" key="2">
    <source>
        <dbReference type="SAM" id="SignalP"/>
    </source>
</evidence>
<dbReference type="Pfam" id="PF06863">
    <property type="entry name" value="DUF1254"/>
    <property type="match status" value="1"/>
</dbReference>
<dbReference type="InterPro" id="IPR010621">
    <property type="entry name" value="DUF1214"/>
</dbReference>
<evidence type="ECO:0000259" key="4">
    <source>
        <dbReference type="Pfam" id="PF06863"/>
    </source>
</evidence>
<dbReference type="PANTHER" id="PTHR36509">
    <property type="entry name" value="BLL3101 PROTEIN"/>
    <property type="match status" value="1"/>
</dbReference>
<dbReference type="InterPro" id="IPR037049">
    <property type="entry name" value="DUF1214_C_sf"/>
</dbReference>
<dbReference type="InterPro" id="IPR037050">
    <property type="entry name" value="DUF1254_sf"/>
</dbReference>
<keyword evidence="6" id="KW-1185">Reference proteome</keyword>
<evidence type="ECO:0000259" key="3">
    <source>
        <dbReference type="Pfam" id="PF06742"/>
    </source>
</evidence>
<feature type="domain" description="DUF1214" evidence="3">
    <location>
        <begin position="411"/>
        <end position="521"/>
    </location>
</feature>
<evidence type="ECO:0000313" key="5">
    <source>
        <dbReference type="EMBL" id="SHE71472.1"/>
    </source>
</evidence>
<keyword evidence="2" id="KW-0732">Signal</keyword>
<dbReference type="AlphaFoldDB" id="A0A1M4VRP9"/>
<feature type="domain" description="DUF1254" evidence="4">
    <location>
        <begin position="98"/>
        <end position="223"/>
    </location>
</feature>
<feature type="region of interest" description="Disordered" evidence="1">
    <location>
        <begin position="462"/>
        <end position="486"/>
    </location>
</feature>
<name>A0A1M4VRP9_9GAMM</name>
<dbReference type="PANTHER" id="PTHR36509:SF3">
    <property type="entry name" value="SIGNAL PEPTIDE PROTEIN"/>
    <property type="match status" value="1"/>
</dbReference>
<organism evidence="5 6">
    <name type="scientific">Microbulbifer donghaiensis</name>
    <dbReference type="NCBI Taxonomy" id="494016"/>
    <lineage>
        <taxon>Bacteria</taxon>
        <taxon>Pseudomonadati</taxon>
        <taxon>Pseudomonadota</taxon>
        <taxon>Gammaproteobacteria</taxon>
        <taxon>Cellvibrionales</taxon>
        <taxon>Microbulbiferaceae</taxon>
        <taxon>Microbulbifer</taxon>
    </lineage>
</organism>
<evidence type="ECO:0000256" key="1">
    <source>
        <dbReference type="SAM" id="MobiDB-lite"/>
    </source>
</evidence>
<feature type="signal peptide" evidence="2">
    <location>
        <begin position="1"/>
        <end position="24"/>
    </location>
</feature>
<feature type="chain" id="PRO_5012770351" evidence="2">
    <location>
        <begin position="25"/>
        <end position="538"/>
    </location>
</feature>
<accession>A0A1M4VRP9</accession>
<proteinExistence type="predicted"/>
<dbReference type="EMBL" id="FQVA01000001">
    <property type="protein sequence ID" value="SHE71472.1"/>
    <property type="molecule type" value="Genomic_DNA"/>
</dbReference>